<reference evidence="1 2" key="1">
    <citation type="submission" date="2024-10" db="EMBL/GenBank/DDBJ databases">
        <authorList>
            <person name="Kim D."/>
        </authorList>
    </citation>
    <scope>NUCLEOTIDE SEQUENCE [LARGE SCALE GENOMIC DNA]</scope>
    <source>
        <strain evidence="1">BH-2024</strain>
    </source>
</reference>
<organism evidence="1 2">
    <name type="scientific">Heterodera trifolii</name>
    <dbReference type="NCBI Taxonomy" id="157864"/>
    <lineage>
        <taxon>Eukaryota</taxon>
        <taxon>Metazoa</taxon>
        <taxon>Ecdysozoa</taxon>
        <taxon>Nematoda</taxon>
        <taxon>Chromadorea</taxon>
        <taxon>Rhabditida</taxon>
        <taxon>Tylenchina</taxon>
        <taxon>Tylenchomorpha</taxon>
        <taxon>Tylenchoidea</taxon>
        <taxon>Heteroderidae</taxon>
        <taxon>Heteroderinae</taxon>
        <taxon>Heterodera</taxon>
    </lineage>
</organism>
<evidence type="ECO:0000313" key="1">
    <source>
        <dbReference type="EMBL" id="KAL3076445.1"/>
    </source>
</evidence>
<keyword evidence="2" id="KW-1185">Reference proteome</keyword>
<evidence type="ECO:0000313" key="2">
    <source>
        <dbReference type="Proteomes" id="UP001620626"/>
    </source>
</evidence>
<accession>A0ABD2IF47</accession>
<sequence>MLKNRIREGQRNEFQAVAEFFSTDALRAYKRVFGFVSNLQLQRAQLDYTGQNLLRVVRQTERDLMLFNEYRSSFYSMLIILQKVRIFLNRLAHYVLEEVLLLESIYIFGNVRATKDPHVLLAGLNPLLRGVLLALFIPSALSELHESVQQCIRNSSDFVGSISKFCVFIKHSNSDVLDALLLTSTDDETPHSEEEQQQQEQFHIVVFAISDSSANFEVRAIAWGIRGQIAQRPESRYSTPYWSKLNALLFEH</sequence>
<name>A0ABD2IF47_9BILA</name>
<proteinExistence type="predicted"/>
<gene>
    <name evidence="1" type="ORF">niasHT_039934</name>
</gene>
<protein>
    <submittedName>
        <fullName evidence="1">Uncharacterized protein</fullName>
    </submittedName>
</protein>
<dbReference type="EMBL" id="JBICBT010001253">
    <property type="protein sequence ID" value="KAL3076445.1"/>
    <property type="molecule type" value="Genomic_DNA"/>
</dbReference>
<comment type="caution">
    <text evidence="1">The sequence shown here is derived from an EMBL/GenBank/DDBJ whole genome shotgun (WGS) entry which is preliminary data.</text>
</comment>
<dbReference type="Proteomes" id="UP001620626">
    <property type="component" value="Unassembled WGS sequence"/>
</dbReference>
<dbReference type="AlphaFoldDB" id="A0ABD2IF47"/>